<evidence type="ECO:0000256" key="4">
    <source>
        <dbReference type="ARBA" id="ARBA00022490"/>
    </source>
</evidence>
<dbReference type="GO" id="GO:0005737">
    <property type="term" value="C:cytoplasm"/>
    <property type="evidence" value="ECO:0007669"/>
    <property type="project" value="UniProtKB-SubCell"/>
</dbReference>
<keyword evidence="13" id="KW-1185">Reference proteome</keyword>
<comment type="subcellular location">
    <subcellularLocation>
        <location evidence="2">Cytoplasm</location>
    </subcellularLocation>
    <subcellularLocation>
        <location evidence="1">Nucleus</location>
    </subcellularLocation>
</comment>
<dbReference type="EMBL" id="QEAN01000001">
    <property type="protein sequence ID" value="TPX54998.1"/>
    <property type="molecule type" value="Genomic_DNA"/>
</dbReference>
<dbReference type="GO" id="GO:0005634">
    <property type="term" value="C:nucleus"/>
    <property type="evidence" value="ECO:0007669"/>
    <property type="project" value="UniProtKB-SubCell"/>
</dbReference>
<organism evidence="12 13">
    <name type="scientific">Synchytrium endobioticum</name>
    <dbReference type="NCBI Taxonomy" id="286115"/>
    <lineage>
        <taxon>Eukaryota</taxon>
        <taxon>Fungi</taxon>
        <taxon>Fungi incertae sedis</taxon>
        <taxon>Chytridiomycota</taxon>
        <taxon>Chytridiomycota incertae sedis</taxon>
        <taxon>Chytridiomycetes</taxon>
        <taxon>Synchytriales</taxon>
        <taxon>Synchytriaceae</taxon>
        <taxon>Synchytrium</taxon>
    </lineage>
</organism>
<dbReference type="VEuPathDB" id="FungiDB:SeMB42_g00027"/>
<evidence type="ECO:0000313" key="11">
    <source>
        <dbReference type="EMBL" id="TPX48392.1"/>
    </source>
</evidence>
<evidence type="ECO:0000256" key="6">
    <source>
        <dbReference type="ARBA" id="ARBA00023187"/>
    </source>
</evidence>
<evidence type="ECO:0000313" key="12">
    <source>
        <dbReference type="EMBL" id="TPX54998.1"/>
    </source>
</evidence>
<dbReference type="Proteomes" id="UP000320475">
    <property type="component" value="Unassembled WGS sequence"/>
</dbReference>
<evidence type="ECO:0000256" key="2">
    <source>
        <dbReference type="ARBA" id="ARBA00004496"/>
    </source>
</evidence>
<protein>
    <recommendedName>
        <fullName evidence="10">SDE2-like domain-containing protein</fullName>
    </recommendedName>
</protein>
<evidence type="ECO:0000256" key="9">
    <source>
        <dbReference type="SAM" id="MobiDB-lite"/>
    </source>
</evidence>
<evidence type="ECO:0000256" key="7">
    <source>
        <dbReference type="ARBA" id="ARBA00023242"/>
    </source>
</evidence>
<dbReference type="Pfam" id="PF22782">
    <property type="entry name" value="SDE2"/>
    <property type="match status" value="1"/>
</dbReference>
<dbReference type="AlphaFoldDB" id="A0A507DVL9"/>
<keyword evidence="7" id="KW-0539">Nucleus</keyword>
<feature type="compositionally biased region" description="Acidic residues" evidence="9">
    <location>
        <begin position="230"/>
        <end position="252"/>
    </location>
</feature>
<evidence type="ECO:0000259" key="10">
    <source>
        <dbReference type="Pfam" id="PF22782"/>
    </source>
</evidence>
<feature type="region of interest" description="Disordered" evidence="9">
    <location>
        <begin position="203"/>
        <end position="296"/>
    </location>
</feature>
<dbReference type="PANTHER" id="PTHR12786">
    <property type="entry name" value="SPLICING FACTOR SF3A-RELATED"/>
    <property type="match status" value="1"/>
</dbReference>
<evidence type="ECO:0000256" key="8">
    <source>
        <dbReference type="ARBA" id="ARBA00023306"/>
    </source>
</evidence>
<keyword evidence="4" id="KW-0963">Cytoplasm</keyword>
<keyword evidence="8" id="KW-0131">Cell cycle</keyword>
<dbReference type="GO" id="GO:0008380">
    <property type="term" value="P:RNA splicing"/>
    <property type="evidence" value="ECO:0007669"/>
    <property type="project" value="UniProtKB-KW"/>
</dbReference>
<dbReference type="OrthoDB" id="547031at2759"/>
<evidence type="ECO:0000256" key="5">
    <source>
        <dbReference type="ARBA" id="ARBA00022664"/>
    </source>
</evidence>
<evidence type="ECO:0000313" key="14">
    <source>
        <dbReference type="Proteomes" id="UP000320475"/>
    </source>
</evidence>
<gene>
    <name evidence="11" type="ORF">SeLEV6574_g02049</name>
    <name evidence="12" type="ORF">SeMB42_g00027</name>
</gene>
<dbReference type="InterPro" id="IPR051421">
    <property type="entry name" value="RNA_Proc_DNA_Dmg_Regulator"/>
</dbReference>
<sequence length="296" mass="32444">MEAELTQSIVSIPYRPSLCITHHANAHPRDLYDEVETRLPFLRGLDYYICAIAGHALSRYAPQAPTARAHPHQLAVIYRCRGGKGGFGSQLRAQGGRMASQKSTNFEACRDLSGRRLKTVNDAKSLAEFIAREPERERDRQQRINQKIEEGLKAAQRMADAQNAHRPALSREYIEELEKVGVDVKNAVAIAMAKAGAAAKAQQRAPKANGSADGASSCVDKPAPKKIWGLDDDDSDESDDEEGPQAASDEEVVEFKGKGKAPAVFKSSKRKTSNDDTNDGSTDDEEEQPTIKKSRK</sequence>
<dbReference type="EMBL" id="QEAM01000053">
    <property type="protein sequence ID" value="TPX48392.1"/>
    <property type="molecule type" value="Genomic_DNA"/>
</dbReference>
<accession>A0A507DVL9</accession>
<dbReference type="GO" id="GO:0006397">
    <property type="term" value="P:mRNA processing"/>
    <property type="evidence" value="ECO:0007669"/>
    <property type="project" value="UniProtKB-KW"/>
</dbReference>
<evidence type="ECO:0000256" key="1">
    <source>
        <dbReference type="ARBA" id="ARBA00004123"/>
    </source>
</evidence>
<name>A0A507DVL9_9FUNG</name>
<keyword evidence="6" id="KW-0508">mRNA splicing</keyword>
<feature type="domain" description="SDE2-like" evidence="10">
    <location>
        <begin position="82"/>
        <end position="189"/>
    </location>
</feature>
<evidence type="ECO:0000256" key="3">
    <source>
        <dbReference type="ARBA" id="ARBA00008726"/>
    </source>
</evidence>
<proteinExistence type="inferred from homology"/>
<dbReference type="PANTHER" id="PTHR12786:SF1">
    <property type="entry name" value="SPLICING REGULATOR SDE2"/>
    <property type="match status" value="1"/>
</dbReference>
<evidence type="ECO:0000313" key="13">
    <source>
        <dbReference type="Proteomes" id="UP000317494"/>
    </source>
</evidence>
<keyword evidence="5" id="KW-0507">mRNA processing</keyword>
<reference evidence="13 14" key="1">
    <citation type="journal article" date="2019" name="Sci. Rep.">
        <title>Comparative genomics of chytrid fungi reveal insights into the obligate biotrophic and pathogenic lifestyle of Synchytrium endobioticum.</title>
        <authorList>
            <person name="van de Vossenberg B.T.L.H."/>
            <person name="Warris S."/>
            <person name="Nguyen H.D.T."/>
            <person name="van Gent-Pelzer M.P.E."/>
            <person name="Joly D.L."/>
            <person name="van de Geest H.C."/>
            <person name="Bonants P.J.M."/>
            <person name="Smith D.S."/>
            <person name="Levesque C.A."/>
            <person name="van der Lee T.A.J."/>
        </authorList>
    </citation>
    <scope>NUCLEOTIDE SEQUENCE [LARGE SCALE GENOMIC DNA]</scope>
    <source>
        <strain evidence="11 14">LEV6574</strain>
        <strain evidence="12 13">MB42</strain>
    </source>
</reference>
<comment type="similarity">
    <text evidence="3">Belongs to the SDE2 family.</text>
</comment>
<feature type="compositionally biased region" description="Acidic residues" evidence="9">
    <location>
        <begin position="276"/>
        <end position="288"/>
    </location>
</feature>
<dbReference type="Proteomes" id="UP000317494">
    <property type="component" value="Unassembled WGS sequence"/>
</dbReference>
<dbReference type="STRING" id="286115.A0A507DVL9"/>
<dbReference type="InterPro" id="IPR053822">
    <property type="entry name" value="SDE2-like_dom"/>
</dbReference>
<comment type="caution">
    <text evidence="12">The sequence shown here is derived from an EMBL/GenBank/DDBJ whole genome shotgun (WGS) entry which is preliminary data.</text>
</comment>